<evidence type="ECO:0000313" key="3">
    <source>
        <dbReference type="Proteomes" id="UP000235145"/>
    </source>
</evidence>
<dbReference type="PANTHER" id="PTHR45812">
    <property type="entry name" value="DNA POLYMERASE ZETA CATALYTIC SUBUNIT"/>
    <property type="match status" value="1"/>
</dbReference>
<keyword evidence="3" id="KW-1185">Reference proteome</keyword>
<dbReference type="GO" id="GO:0006281">
    <property type="term" value="P:DNA repair"/>
    <property type="evidence" value="ECO:0007669"/>
    <property type="project" value="InterPro"/>
</dbReference>
<gene>
    <name evidence="2" type="ORF">LSAT_V11C900489240</name>
</gene>
<organism evidence="2 3">
    <name type="scientific">Lactuca sativa</name>
    <name type="common">Garden lettuce</name>
    <dbReference type="NCBI Taxonomy" id="4236"/>
    <lineage>
        <taxon>Eukaryota</taxon>
        <taxon>Viridiplantae</taxon>
        <taxon>Streptophyta</taxon>
        <taxon>Embryophyta</taxon>
        <taxon>Tracheophyta</taxon>
        <taxon>Spermatophyta</taxon>
        <taxon>Magnoliopsida</taxon>
        <taxon>eudicotyledons</taxon>
        <taxon>Gunneridae</taxon>
        <taxon>Pentapetalae</taxon>
        <taxon>asterids</taxon>
        <taxon>campanulids</taxon>
        <taxon>Asterales</taxon>
        <taxon>Asteraceae</taxon>
        <taxon>Cichorioideae</taxon>
        <taxon>Cichorieae</taxon>
        <taxon>Lactucinae</taxon>
        <taxon>Lactuca</taxon>
    </lineage>
</organism>
<dbReference type="EMBL" id="NBSK02000009">
    <property type="protein sequence ID" value="KAJ0188107.1"/>
    <property type="molecule type" value="Genomic_DNA"/>
</dbReference>
<reference evidence="2 3" key="1">
    <citation type="journal article" date="2017" name="Nat. Commun.">
        <title>Genome assembly with in vitro proximity ligation data and whole-genome triplication in lettuce.</title>
        <authorList>
            <person name="Reyes-Chin-Wo S."/>
            <person name="Wang Z."/>
            <person name="Yang X."/>
            <person name="Kozik A."/>
            <person name="Arikit S."/>
            <person name="Song C."/>
            <person name="Xia L."/>
            <person name="Froenicke L."/>
            <person name="Lavelle D.O."/>
            <person name="Truco M.J."/>
            <person name="Xia R."/>
            <person name="Zhu S."/>
            <person name="Xu C."/>
            <person name="Xu H."/>
            <person name="Xu X."/>
            <person name="Cox K."/>
            <person name="Korf I."/>
            <person name="Meyers B.C."/>
            <person name="Michelmore R.W."/>
        </authorList>
    </citation>
    <scope>NUCLEOTIDE SEQUENCE [LARGE SCALE GENOMIC DNA]</scope>
    <source>
        <strain evidence="3">cv. Salinas</strain>
        <tissue evidence="2">Seedlings</tissue>
    </source>
</reference>
<comment type="caution">
    <text evidence="2">The sequence shown here is derived from an EMBL/GenBank/DDBJ whole genome shotgun (WGS) entry which is preliminary data.</text>
</comment>
<dbReference type="PANTHER" id="PTHR45812:SF1">
    <property type="entry name" value="DNA POLYMERASE ZETA CATALYTIC SUBUNIT"/>
    <property type="match status" value="1"/>
</dbReference>
<dbReference type="InterPro" id="IPR030559">
    <property type="entry name" value="PolZ_Rev3"/>
</dbReference>
<proteinExistence type="predicted"/>
<dbReference type="AlphaFoldDB" id="A0A9R1UIM5"/>
<dbReference type="GO" id="GO:0019985">
    <property type="term" value="P:translesion synthesis"/>
    <property type="evidence" value="ECO:0007669"/>
    <property type="project" value="InterPro"/>
</dbReference>
<dbReference type="Proteomes" id="UP000235145">
    <property type="component" value="Unassembled WGS sequence"/>
</dbReference>
<sequence>MEDMPPLAGRQTMLFSATFPREIQLWDALGQETDKRSHLMDLLQARIDNGSDKQPLTLVFVETKNGADSLDYWLCGNSFDVTNVELSSEVSQSMSGLVFSSYEKPDQVKPFFDVKGVETVCRDTCEAVSKTMESSLKTILKIKILRVRMDEKGSKFHGDSDDNKRGGVDNHKGEKNG</sequence>
<accession>A0A9R1UIM5</accession>
<protein>
    <submittedName>
        <fullName evidence="2">Uncharacterized protein</fullName>
    </submittedName>
</protein>
<dbReference type="GO" id="GO:0016035">
    <property type="term" value="C:zeta DNA polymerase complex"/>
    <property type="evidence" value="ECO:0007669"/>
    <property type="project" value="InterPro"/>
</dbReference>
<evidence type="ECO:0000313" key="2">
    <source>
        <dbReference type="EMBL" id="KAJ0188107.1"/>
    </source>
</evidence>
<name>A0A9R1UIM5_LACSA</name>
<feature type="region of interest" description="Disordered" evidence="1">
    <location>
        <begin position="153"/>
        <end position="177"/>
    </location>
</feature>
<evidence type="ECO:0000256" key="1">
    <source>
        <dbReference type="SAM" id="MobiDB-lite"/>
    </source>
</evidence>